<evidence type="ECO:0000313" key="2">
    <source>
        <dbReference type="EMBL" id="MBP1947366.1"/>
    </source>
</evidence>
<accession>A0ABS4H8Y2</accession>
<proteinExistence type="predicted"/>
<evidence type="ECO:0008006" key="4">
    <source>
        <dbReference type="Google" id="ProtNLM"/>
    </source>
</evidence>
<keyword evidence="3" id="KW-1185">Reference proteome</keyword>
<reference evidence="2 3" key="1">
    <citation type="submission" date="2021-03" db="EMBL/GenBank/DDBJ databases">
        <title>Genomic Encyclopedia of Type Strains, Phase IV (KMG-IV): sequencing the most valuable type-strain genomes for metagenomic binning, comparative biology and taxonomic classification.</title>
        <authorList>
            <person name="Goeker M."/>
        </authorList>
    </citation>
    <scope>NUCLEOTIDE SEQUENCE [LARGE SCALE GENOMIC DNA]</scope>
    <source>
        <strain evidence="2 3">DSM 21085</strain>
    </source>
</reference>
<organism evidence="2 3">
    <name type="scientific">Virgibacillus litoralis</name>
    <dbReference type="NCBI Taxonomy" id="578221"/>
    <lineage>
        <taxon>Bacteria</taxon>
        <taxon>Bacillati</taxon>
        <taxon>Bacillota</taxon>
        <taxon>Bacilli</taxon>
        <taxon>Bacillales</taxon>
        <taxon>Bacillaceae</taxon>
        <taxon>Virgibacillus</taxon>
    </lineage>
</organism>
<comment type="caution">
    <text evidence="2">The sequence shown here is derived from an EMBL/GenBank/DDBJ whole genome shotgun (WGS) entry which is preliminary data.</text>
</comment>
<feature type="region of interest" description="Disordered" evidence="1">
    <location>
        <begin position="1"/>
        <end position="43"/>
    </location>
</feature>
<evidence type="ECO:0000313" key="3">
    <source>
        <dbReference type="Proteomes" id="UP001519328"/>
    </source>
</evidence>
<dbReference type="RefSeq" id="WP_280922957.1">
    <property type="nucleotide sequence ID" value="NZ_JAGGKK010000001.1"/>
</dbReference>
<sequence length="43" mass="5023">MDIDRRAGTSTEEQEHQQKSTEHRQKSGNIDRRARTSTEHSNN</sequence>
<name>A0ABS4H8Y2_9BACI</name>
<protein>
    <recommendedName>
        <fullName evidence="4">Biofilm-forming protein</fullName>
    </recommendedName>
</protein>
<dbReference type="Proteomes" id="UP001519328">
    <property type="component" value="Unassembled WGS sequence"/>
</dbReference>
<gene>
    <name evidence="2" type="ORF">J2Z82_000289</name>
</gene>
<dbReference type="EMBL" id="JAGGKK010000001">
    <property type="protein sequence ID" value="MBP1947366.1"/>
    <property type="molecule type" value="Genomic_DNA"/>
</dbReference>
<evidence type="ECO:0000256" key="1">
    <source>
        <dbReference type="SAM" id="MobiDB-lite"/>
    </source>
</evidence>